<dbReference type="EMBL" id="CAJNDS010002107">
    <property type="protein sequence ID" value="CAE7331076.1"/>
    <property type="molecule type" value="Genomic_DNA"/>
</dbReference>
<proteinExistence type="predicted"/>
<keyword evidence="2" id="KW-1185">Reference proteome</keyword>
<dbReference type="OrthoDB" id="105969at2759"/>
<reference evidence="1" key="1">
    <citation type="submission" date="2021-02" db="EMBL/GenBank/DDBJ databases">
        <authorList>
            <person name="Dougan E. K."/>
            <person name="Rhodes N."/>
            <person name="Thang M."/>
            <person name="Chan C."/>
        </authorList>
    </citation>
    <scope>NUCLEOTIDE SEQUENCE</scope>
</reference>
<dbReference type="AlphaFoldDB" id="A0A812PDK0"/>
<evidence type="ECO:0000313" key="2">
    <source>
        <dbReference type="Proteomes" id="UP000604046"/>
    </source>
</evidence>
<evidence type="ECO:0000313" key="1">
    <source>
        <dbReference type="EMBL" id="CAE7331076.1"/>
    </source>
</evidence>
<comment type="caution">
    <text evidence="1">The sequence shown here is derived from an EMBL/GenBank/DDBJ whole genome shotgun (WGS) entry which is preliminary data.</text>
</comment>
<gene>
    <name evidence="1" type="primary">RPAP3</name>
    <name evidence="1" type="ORF">SNAT2548_LOCUS17321</name>
</gene>
<accession>A0A812PDK0</accession>
<protein>
    <submittedName>
        <fullName evidence="1">RPAP3 protein</fullName>
    </submittedName>
</protein>
<name>A0A812PDK0_9DINO</name>
<sequence>MDPRAARLAFTTPPDPAKVMEVLAGLDPQAQAAMKTVEEQMSKVQAANSSPAEWRKQFRKRREENLAFNHAISKTGMHSFSTTASFELAVGTTHRGRILAGTICEDPLFIASSAFLLEDGEGNLVEVAVYNIPGAGWEVTERLFYKGRTLAIQEPCYKVRQDGSLGIRVDDPSEKSLRPAQPPSCKEVLAERWLLLGSFMKLLLLPLQDTPMNITGYYLAMGLHKKWTQYFFSSKIAGKVQVGLASVQIHNPLDHSATCLSMTWTYDLDVKLKALMAASQMMAQ</sequence>
<organism evidence="1 2">
    <name type="scientific">Symbiodinium natans</name>
    <dbReference type="NCBI Taxonomy" id="878477"/>
    <lineage>
        <taxon>Eukaryota</taxon>
        <taxon>Sar</taxon>
        <taxon>Alveolata</taxon>
        <taxon>Dinophyceae</taxon>
        <taxon>Suessiales</taxon>
        <taxon>Symbiodiniaceae</taxon>
        <taxon>Symbiodinium</taxon>
    </lineage>
</organism>
<dbReference type="Proteomes" id="UP000604046">
    <property type="component" value="Unassembled WGS sequence"/>
</dbReference>